<name>A0A7H8RCJ8_TALRU</name>
<proteinExistence type="predicted"/>
<keyword evidence="2" id="KW-0472">Membrane</keyword>
<dbReference type="EMBL" id="CP055903">
    <property type="protein sequence ID" value="QKX64149.1"/>
    <property type="molecule type" value="Genomic_DNA"/>
</dbReference>
<sequence>MDINTQHSKPFQTTAYENMPSRSLTSATEYNLIVTFTSTPHERTQQPNTVDNNNNPMSTGVVQSSNANPSPSPTLIPSAYTYDATSSKMSGGAKNGLVVGLTVGLVLLGLLLLAFLILRRKYGPGMWKLLYTRVFTRSRPGEEQGNQEPDPASRGHETHQNCSGKSMGVPEEAIYF</sequence>
<feature type="transmembrane region" description="Helical" evidence="2">
    <location>
        <begin position="97"/>
        <end position="118"/>
    </location>
</feature>
<dbReference type="GeneID" id="55998800"/>
<feature type="region of interest" description="Disordered" evidence="1">
    <location>
        <begin position="41"/>
        <end position="74"/>
    </location>
</feature>
<dbReference type="RefSeq" id="XP_035350323.1">
    <property type="nucleotide sequence ID" value="XM_035494430.1"/>
</dbReference>
<gene>
    <name evidence="3" type="ORF">TRUGW13939_11322</name>
</gene>
<dbReference type="KEGG" id="trg:TRUGW13939_11322"/>
<evidence type="ECO:0000256" key="1">
    <source>
        <dbReference type="SAM" id="MobiDB-lite"/>
    </source>
</evidence>
<accession>A0A7H8RCJ8</accession>
<reference evidence="4" key="1">
    <citation type="submission" date="2020-06" db="EMBL/GenBank/DDBJ databases">
        <title>A chromosome-scale genome assembly of Talaromyces rugulosus W13939.</title>
        <authorList>
            <person name="Wang B."/>
            <person name="Guo L."/>
            <person name="Ye K."/>
            <person name="Wang L."/>
        </authorList>
    </citation>
    <scope>NUCLEOTIDE SEQUENCE [LARGE SCALE GENOMIC DNA]</scope>
    <source>
        <strain evidence="4">W13939</strain>
    </source>
</reference>
<protein>
    <submittedName>
        <fullName evidence="3">Uncharacterized protein</fullName>
    </submittedName>
</protein>
<keyword evidence="2" id="KW-0812">Transmembrane</keyword>
<evidence type="ECO:0000256" key="2">
    <source>
        <dbReference type="SAM" id="Phobius"/>
    </source>
</evidence>
<evidence type="ECO:0000313" key="4">
    <source>
        <dbReference type="Proteomes" id="UP000509510"/>
    </source>
</evidence>
<dbReference type="AlphaFoldDB" id="A0A7H8RCJ8"/>
<feature type="region of interest" description="Disordered" evidence="1">
    <location>
        <begin position="140"/>
        <end position="167"/>
    </location>
</feature>
<dbReference type="Proteomes" id="UP000509510">
    <property type="component" value="Chromosome VI"/>
</dbReference>
<keyword evidence="4" id="KW-1185">Reference proteome</keyword>
<evidence type="ECO:0000313" key="3">
    <source>
        <dbReference type="EMBL" id="QKX64149.1"/>
    </source>
</evidence>
<organism evidence="3 4">
    <name type="scientific">Talaromyces rugulosus</name>
    <name type="common">Penicillium rugulosum</name>
    <dbReference type="NCBI Taxonomy" id="121627"/>
    <lineage>
        <taxon>Eukaryota</taxon>
        <taxon>Fungi</taxon>
        <taxon>Dikarya</taxon>
        <taxon>Ascomycota</taxon>
        <taxon>Pezizomycotina</taxon>
        <taxon>Eurotiomycetes</taxon>
        <taxon>Eurotiomycetidae</taxon>
        <taxon>Eurotiales</taxon>
        <taxon>Trichocomaceae</taxon>
        <taxon>Talaromyces</taxon>
        <taxon>Talaromyces sect. Islandici</taxon>
    </lineage>
</organism>
<keyword evidence="2" id="KW-1133">Transmembrane helix</keyword>